<dbReference type="SMART" id="SM00487">
    <property type="entry name" value="DEXDc"/>
    <property type="match status" value="1"/>
</dbReference>
<keyword evidence="2" id="KW-0378">Hydrolase</keyword>
<dbReference type="RefSeq" id="WP_146621283.1">
    <property type="nucleotide sequence ID" value="NZ_BJCC01000006.1"/>
</dbReference>
<keyword evidence="5" id="KW-0238">DNA-binding</keyword>
<evidence type="ECO:0000256" key="2">
    <source>
        <dbReference type="ARBA" id="ARBA00022801"/>
    </source>
</evidence>
<dbReference type="OrthoDB" id="9763310at2"/>
<dbReference type="PROSITE" id="PS00690">
    <property type="entry name" value="DEAH_ATP_HELICASE"/>
    <property type="match status" value="1"/>
</dbReference>
<feature type="domain" description="Helicase ATP-binding" evidence="8">
    <location>
        <begin position="24"/>
        <end position="191"/>
    </location>
</feature>
<dbReference type="InterPro" id="IPR001650">
    <property type="entry name" value="Helicase_C-like"/>
</dbReference>
<dbReference type="InterPro" id="IPR032284">
    <property type="entry name" value="RecQ_Zn-bd"/>
</dbReference>
<dbReference type="Pfam" id="PF00270">
    <property type="entry name" value="DEAD"/>
    <property type="match status" value="1"/>
</dbReference>
<dbReference type="InterPro" id="IPR002464">
    <property type="entry name" value="DNA/RNA_helicase_DEAH_CS"/>
</dbReference>
<dbReference type="GO" id="GO:0009378">
    <property type="term" value="F:four-way junction helicase activity"/>
    <property type="evidence" value="ECO:0007669"/>
    <property type="project" value="TreeGrafter"/>
</dbReference>
<dbReference type="GO" id="GO:0043590">
    <property type="term" value="C:bacterial nucleoid"/>
    <property type="evidence" value="ECO:0007669"/>
    <property type="project" value="TreeGrafter"/>
</dbReference>
<proteinExistence type="predicted"/>
<dbReference type="NCBIfam" id="TIGR00614">
    <property type="entry name" value="recQ_fam"/>
    <property type="match status" value="1"/>
</dbReference>
<dbReference type="GO" id="GO:0006310">
    <property type="term" value="P:DNA recombination"/>
    <property type="evidence" value="ECO:0007669"/>
    <property type="project" value="InterPro"/>
</dbReference>
<feature type="domain" description="Helicase C-terminal" evidence="9">
    <location>
        <begin position="214"/>
        <end position="360"/>
    </location>
</feature>
<dbReference type="AlphaFoldDB" id="A0A4P5P9X5"/>
<evidence type="ECO:0000256" key="6">
    <source>
        <dbReference type="ARBA" id="ARBA00044535"/>
    </source>
</evidence>
<dbReference type="GO" id="GO:0003677">
    <property type="term" value="F:DNA binding"/>
    <property type="evidence" value="ECO:0007669"/>
    <property type="project" value="UniProtKB-KW"/>
</dbReference>
<dbReference type="GO" id="GO:0005737">
    <property type="term" value="C:cytoplasm"/>
    <property type="evidence" value="ECO:0007669"/>
    <property type="project" value="TreeGrafter"/>
</dbReference>
<dbReference type="PANTHER" id="PTHR13710">
    <property type="entry name" value="DNA HELICASE RECQ FAMILY MEMBER"/>
    <property type="match status" value="1"/>
</dbReference>
<name>A0A4P5P9X5_9ENTE</name>
<dbReference type="PANTHER" id="PTHR13710:SF84">
    <property type="entry name" value="ATP-DEPENDENT DNA HELICASE RECS-RELATED"/>
    <property type="match status" value="1"/>
</dbReference>
<dbReference type="InterPro" id="IPR027417">
    <property type="entry name" value="P-loop_NTPase"/>
</dbReference>
<evidence type="ECO:0000256" key="5">
    <source>
        <dbReference type="ARBA" id="ARBA00023125"/>
    </source>
</evidence>
<dbReference type="CDD" id="cd17920">
    <property type="entry name" value="DEXHc_RecQ"/>
    <property type="match status" value="1"/>
</dbReference>
<dbReference type="Proteomes" id="UP000290567">
    <property type="component" value="Unassembled WGS sequence"/>
</dbReference>
<evidence type="ECO:0000259" key="8">
    <source>
        <dbReference type="PROSITE" id="PS51192"/>
    </source>
</evidence>
<dbReference type="InterPro" id="IPR011545">
    <property type="entry name" value="DEAD/DEAH_box_helicase_dom"/>
</dbReference>
<dbReference type="Pfam" id="PF00271">
    <property type="entry name" value="Helicase_C"/>
    <property type="match status" value="1"/>
</dbReference>
<dbReference type="GO" id="GO:0030894">
    <property type="term" value="C:replisome"/>
    <property type="evidence" value="ECO:0007669"/>
    <property type="project" value="TreeGrafter"/>
</dbReference>
<evidence type="ECO:0000313" key="11">
    <source>
        <dbReference type="Proteomes" id="UP000290567"/>
    </source>
</evidence>
<gene>
    <name evidence="10" type="primary">recQ</name>
    <name evidence="10" type="ORF">NRIC_06790</name>
</gene>
<evidence type="ECO:0000259" key="9">
    <source>
        <dbReference type="PROSITE" id="PS51194"/>
    </source>
</evidence>
<evidence type="ECO:0000256" key="3">
    <source>
        <dbReference type="ARBA" id="ARBA00022806"/>
    </source>
</evidence>
<organism evidence="10 11">
    <name type="scientific">Enterococcus florum</name>
    <dbReference type="NCBI Taxonomy" id="2480627"/>
    <lineage>
        <taxon>Bacteria</taxon>
        <taxon>Bacillati</taxon>
        <taxon>Bacillota</taxon>
        <taxon>Bacilli</taxon>
        <taxon>Lactobacillales</taxon>
        <taxon>Enterococcaceae</taxon>
        <taxon>Enterococcus</taxon>
    </lineage>
</organism>
<dbReference type="PROSITE" id="PS51192">
    <property type="entry name" value="HELICASE_ATP_BIND_1"/>
    <property type="match status" value="1"/>
</dbReference>
<evidence type="ECO:0000256" key="1">
    <source>
        <dbReference type="ARBA" id="ARBA00022741"/>
    </source>
</evidence>
<dbReference type="GO" id="GO:0006281">
    <property type="term" value="P:DNA repair"/>
    <property type="evidence" value="ECO:0007669"/>
    <property type="project" value="TreeGrafter"/>
</dbReference>
<evidence type="ECO:0000256" key="7">
    <source>
        <dbReference type="ARBA" id="ARBA00044550"/>
    </source>
</evidence>
<dbReference type="Gene3D" id="3.40.50.300">
    <property type="entry name" value="P-loop containing nucleotide triphosphate hydrolases"/>
    <property type="match status" value="2"/>
</dbReference>
<accession>A0A4P5P9X5</accession>
<dbReference type="PROSITE" id="PS51194">
    <property type="entry name" value="HELICASE_CTER"/>
    <property type="match status" value="1"/>
</dbReference>
<keyword evidence="11" id="KW-1185">Reference proteome</keyword>
<dbReference type="GO" id="GO:0043138">
    <property type="term" value="F:3'-5' DNA helicase activity"/>
    <property type="evidence" value="ECO:0007669"/>
    <property type="project" value="TreeGrafter"/>
</dbReference>
<evidence type="ECO:0000313" key="10">
    <source>
        <dbReference type="EMBL" id="GCF92788.1"/>
    </source>
</evidence>
<dbReference type="GO" id="GO:0016787">
    <property type="term" value="F:hydrolase activity"/>
    <property type="evidence" value="ECO:0007669"/>
    <property type="project" value="UniProtKB-KW"/>
</dbReference>
<dbReference type="GO" id="GO:0005524">
    <property type="term" value="F:ATP binding"/>
    <property type="evidence" value="ECO:0007669"/>
    <property type="project" value="UniProtKB-KW"/>
</dbReference>
<dbReference type="InterPro" id="IPR014001">
    <property type="entry name" value="Helicase_ATP-bd"/>
</dbReference>
<keyword evidence="1" id="KW-0547">Nucleotide-binding</keyword>
<dbReference type="EMBL" id="BJCC01000006">
    <property type="protein sequence ID" value="GCF92788.1"/>
    <property type="molecule type" value="Genomic_DNA"/>
</dbReference>
<dbReference type="SUPFAM" id="SSF52540">
    <property type="entry name" value="P-loop containing nucleoside triphosphate hydrolases"/>
    <property type="match status" value="1"/>
</dbReference>
<sequence length="457" mass="52401">MNLEKALHHYFGYTSFRPGQKEIIAPILEGESVFGMLPTGTGKTLCYQLAGYLMEGTVLIISPLISLMEDQVTQLSLNGEKRGIALNSLLSKGEKQFVLRHLASYKFVFMSPEMFLAEPVQTALKQLKVAFLVVDEAHCISQWGVDFRPEYLKLAEGIQQLNISPVLALTATATQAVRGDIQHLLFQRSVKEVIHPVDRPNIRLFVRQGEKMQQLNALVSSLSGAGIIYCATRKQVERIYHAIKQSESVAYYHGGLTGQERRMLQQQFLTGKLRLLIATNAFGMGINKEDIRFVIHYDLPASPEDYLQEIGRAGRDGKTSQAILLYNEGDEKIHYFLQNQTAEAKRLFQTKQKEAIQEPLVQKWQHFFADRSDELLQLLERKEKTKHNQLKSMLAYIQTENCRREFLIHYFDQQLIRKPQVCCDLDHAELIEDYTQIQKEQEVASWQSILKKLVKIK</sequence>
<keyword evidence="3 10" id="KW-0347">Helicase</keyword>
<comment type="caution">
    <text evidence="10">The sequence shown here is derived from an EMBL/GenBank/DDBJ whole genome shotgun (WGS) entry which is preliminary data.</text>
</comment>
<dbReference type="InterPro" id="IPR004589">
    <property type="entry name" value="DNA_helicase_ATP-dep_RecQ"/>
</dbReference>
<evidence type="ECO:0000256" key="4">
    <source>
        <dbReference type="ARBA" id="ARBA00022840"/>
    </source>
</evidence>
<keyword evidence="4" id="KW-0067">ATP-binding</keyword>
<protein>
    <recommendedName>
        <fullName evidence="6">ATP-dependent DNA helicase RecQ</fullName>
    </recommendedName>
    <alternativeName>
        <fullName evidence="7">DNA 3'-5' helicase RecQ</fullName>
    </alternativeName>
</protein>
<dbReference type="SMART" id="SM00490">
    <property type="entry name" value="HELICc"/>
    <property type="match status" value="1"/>
</dbReference>
<reference evidence="11" key="1">
    <citation type="submission" date="2019-02" db="EMBL/GenBank/DDBJ databases">
        <title>Draft genome sequence of Enterococcus sp. Gos25-1.</title>
        <authorList>
            <person name="Tanaka N."/>
            <person name="Shiwa Y."/>
            <person name="Fujita N."/>
        </authorList>
    </citation>
    <scope>NUCLEOTIDE SEQUENCE [LARGE SCALE GENOMIC DNA]</scope>
    <source>
        <strain evidence="11">Gos25-1</strain>
    </source>
</reference>
<dbReference type="Pfam" id="PF16124">
    <property type="entry name" value="RecQ_Zn_bind"/>
    <property type="match status" value="1"/>
</dbReference>